<feature type="compositionally biased region" description="Polar residues" evidence="2">
    <location>
        <begin position="1233"/>
        <end position="1243"/>
    </location>
</feature>
<dbReference type="Gene3D" id="1.25.40.10">
    <property type="entry name" value="Tetratricopeptide repeat domain"/>
    <property type="match status" value="1"/>
</dbReference>
<evidence type="ECO:0000256" key="2">
    <source>
        <dbReference type="SAM" id="MobiDB-lite"/>
    </source>
</evidence>
<evidence type="ECO:0000313" key="3">
    <source>
        <dbReference type="EMBL" id="CAG5084443.1"/>
    </source>
</evidence>
<feature type="region of interest" description="Disordered" evidence="2">
    <location>
        <begin position="1119"/>
        <end position="1140"/>
    </location>
</feature>
<protein>
    <recommendedName>
        <fullName evidence="5">Tetratricopeptide repeat protein</fullName>
    </recommendedName>
</protein>
<proteinExistence type="predicted"/>
<gene>
    <name evidence="3" type="ORF">CRYO30217_02466</name>
</gene>
<dbReference type="KEGG" id="ptan:CRYO30217_02466"/>
<feature type="compositionally biased region" description="Polar residues" evidence="2">
    <location>
        <begin position="1641"/>
        <end position="1652"/>
    </location>
</feature>
<feature type="region of interest" description="Disordered" evidence="2">
    <location>
        <begin position="1181"/>
        <end position="1404"/>
    </location>
</feature>
<feature type="compositionally biased region" description="Polar residues" evidence="2">
    <location>
        <begin position="1392"/>
        <end position="1404"/>
    </location>
</feature>
<dbReference type="EMBL" id="OU015584">
    <property type="protein sequence ID" value="CAG5084443.1"/>
    <property type="molecule type" value="Genomic_DNA"/>
</dbReference>
<feature type="coiled-coil region" evidence="1">
    <location>
        <begin position="481"/>
        <end position="526"/>
    </location>
</feature>
<feature type="compositionally biased region" description="Polar residues" evidence="2">
    <location>
        <begin position="781"/>
        <end position="794"/>
    </location>
</feature>
<feature type="coiled-coil region" evidence="1">
    <location>
        <begin position="1483"/>
        <end position="1533"/>
    </location>
</feature>
<feature type="region of interest" description="Disordered" evidence="2">
    <location>
        <begin position="1015"/>
        <end position="1052"/>
    </location>
</feature>
<evidence type="ECO:0008006" key="5">
    <source>
        <dbReference type="Google" id="ProtNLM"/>
    </source>
</evidence>
<feature type="region of interest" description="Disordered" evidence="2">
    <location>
        <begin position="1588"/>
        <end position="1610"/>
    </location>
</feature>
<feature type="region of interest" description="Disordered" evidence="2">
    <location>
        <begin position="746"/>
        <end position="892"/>
    </location>
</feature>
<feature type="compositionally biased region" description="Low complexity" evidence="2">
    <location>
        <begin position="795"/>
        <end position="873"/>
    </location>
</feature>
<accession>A0A916NST5</accession>
<organism evidence="3 4">
    <name type="scientific">Parvicella tangerina</name>
    <dbReference type="NCBI Taxonomy" id="2829795"/>
    <lineage>
        <taxon>Bacteria</taxon>
        <taxon>Pseudomonadati</taxon>
        <taxon>Bacteroidota</taxon>
        <taxon>Flavobacteriia</taxon>
        <taxon>Flavobacteriales</taxon>
        <taxon>Parvicellaceae</taxon>
        <taxon>Parvicella</taxon>
    </lineage>
</organism>
<dbReference type="Proteomes" id="UP000683507">
    <property type="component" value="Chromosome"/>
</dbReference>
<feature type="coiled-coil region" evidence="1">
    <location>
        <begin position="553"/>
        <end position="668"/>
    </location>
</feature>
<feature type="compositionally biased region" description="Basic and acidic residues" evidence="2">
    <location>
        <begin position="1015"/>
        <end position="1031"/>
    </location>
</feature>
<feature type="compositionally biased region" description="Low complexity" evidence="2">
    <location>
        <begin position="1204"/>
        <end position="1231"/>
    </location>
</feature>
<feature type="compositionally biased region" description="Basic and acidic residues" evidence="2">
    <location>
        <begin position="1589"/>
        <end position="1610"/>
    </location>
</feature>
<keyword evidence="1" id="KW-0175">Coiled coil</keyword>
<keyword evidence="4" id="KW-1185">Reference proteome</keyword>
<evidence type="ECO:0000313" key="4">
    <source>
        <dbReference type="Proteomes" id="UP000683507"/>
    </source>
</evidence>
<feature type="compositionally biased region" description="Low complexity" evidence="2">
    <location>
        <begin position="763"/>
        <end position="778"/>
    </location>
</feature>
<name>A0A916NST5_9FLAO</name>
<feature type="compositionally biased region" description="Polar residues" evidence="2">
    <location>
        <begin position="746"/>
        <end position="762"/>
    </location>
</feature>
<dbReference type="RefSeq" id="WP_258542695.1">
    <property type="nucleotide sequence ID" value="NZ_OU015584.1"/>
</dbReference>
<feature type="coiled-coil region" evidence="1">
    <location>
        <begin position="895"/>
        <end position="963"/>
    </location>
</feature>
<feature type="coiled-coil region" evidence="1">
    <location>
        <begin position="1706"/>
        <end position="1737"/>
    </location>
</feature>
<feature type="compositionally biased region" description="Polar residues" evidence="2">
    <location>
        <begin position="1181"/>
        <end position="1203"/>
    </location>
</feature>
<evidence type="ECO:0000256" key="1">
    <source>
        <dbReference type="SAM" id="Coils"/>
    </source>
</evidence>
<dbReference type="InterPro" id="IPR011990">
    <property type="entry name" value="TPR-like_helical_dom_sf"/>
</dbReference>
<feature type="coiled-coil region" evidence="1">
    <location>
        <begin position="1772"/>
        <end position="1850"/>
    </location>
</feature>
<feature type="region of interest" description="Disordered" evidence="2">
    <location>
        <begin position="2015"/>
        <end position="2069"/>
    </location>
</feature>
<dbReference type="SUPFAM" id="SSF48452">
    <property type="entry name" value="TPR-like"/>
    <property type="match status" value="1"/>
</dbReference>
<feature type="compositionally biased region" description="Basic and acidic residues" evidence="2">
    <location>
        <begin position="874"/>
        <end position="892"/>
    </location>
</feature>
<feature type="compositionally biased region" description="Low complexity" evidence="2">
    <location>
        <begin position="1244"/>
        <end position="1391"/>
    </location>
</feature>
<reference evidence="3" key="1">
    <citation type="submission" date="2021-04" db="EMBL/GenBank/DDBJ databases">
        <authorList>
            <person name="Rodrigo-Torres L."/>
            <person name="Arahal R. D."/>
            <person name="Lucena T."/>
        </authorList>
    </citation>
    <scope>NUCLEOTIDE SEQUENCE</scope>
    <source>
        <strain evidence="3">AS29M-1</strain>
    </source>
</reference>
<sequence>MEFANDLFEDEKYNEAYTHYLQLLPSYRLDPDVNFRYGTCLLHVTEDKTEALPYLNLGATKGNDPRANFFLGKAYHMLYRFSEAKNYYEKFKSSGSQDDKEKYQVDLHIRMCSSGKKLLNNLTELVVEEKTRTSIAKFPYSYDLSQIGGRIIISEEFQSKYDAKQDFRSMTYIPPIGTGNDVIFYASYGKKGENGLDLYAIKRLPNGEWGEEQRLPDHINTPYDDAYGFLHASKTTFYFCSKGHNSMGGYDIFKCSYDLTTNTFGPPVNLDYKINTPDDDIMYVVDSLEENAYFASGRAAKYGFIDVYKVRVETFPLVNVLLAGKFENKIQADDNATIKIKDDRNDQIIGIYNPKQDGKYAILLPKSGNYTFIVETDNSEKIHESVVVVPPQKEFKPLKQKIILTKESGEEQLIIQNLFDEEFSPEERESLLADAMQSMADPEVNADQFEDVITQEEKDSVLAMDDNFTLGDIEDMAKTFYDDAQEEADRLKEKMEAAFAVANEKSKEAAENAAAAEEILNSLEDIDNPLERQQQADLAKELNSKAKDEYTQATAAFNLANNLKSDYQRAQNEADESKKTYESIQSTLAEEDHEKAIAQLTELKERIEEIITDDSDNGAGDELFAQAKAKKEEANNALEEAQGFRAEEEKLNNRLNMLKNDLEKAKDKDKPSIQVQIDELEEQLAMNKKWAEESFAKAERLDEEAAALDHQAQLLVDLDSDLASNSSKLTDTEVAELEEFMSNNAVASGIENNENTLGNYSSTTENNVAENNNTVDENSSSEENGGNQTTNDGSEQNNETNENNEVAENIASTENSSNNTENDTTATDANSENSAGNNEENSNTSNEVTENNTSTESNENSSTENESSVTASTLEKEASEIVDENRLNEIKNDPNLSLEEKIEQENEVLKSWAKEFDVKVVEANKGLLETSDPEERDLFKELRTQFEEELAEVENRIQENNESLSNAQPLAENNISDEYQELINDTEKRVYEPEDYSGDLSETEAYFSDSAAELLEEKENEREELSVKEQELEQLEEDYKEEKKEKKKEKIQREIDEKTNEILDLKTDLGVATYEVDGLELQQNDTELVELITEVQDNVGEFETDEKYLKAEIYNKKAEEQRSAADSKVDEASKTTDPKEKAALLEEAHALNTAAIDNQREAIALLEEMTDDGYVANNIATTKDSDLAENNSGDLSEKNGSNASNEGSETNSDGGNENNGENTENGTNESNEVAENTTENSTQTNGETNSDGGNENNGENSENGTNESNEVTENTTENSTETNGETNSDGGNENNGENSENGTNESNEVTENTTENSTQTNGETNSDGGNENNGENPVNGANESNEVTENTTENSTETNGETNSDGGNENNGENTENGTNETNEVAENTSTDLNNETSNDSGQAVITIEDITQGNATVSSMINQKEKQATANVPDQEVLEKTYDAEIEDPDAYEVSTEVEDISYSNRSTDFDSEAANEIFLENEKIVEKINDYETDKMALNVEAQNVTSDKEASKIEKKIEKLDRKIAKKESKLHDDIESITTAKVNASKNNLDVVKESFSDVFVKESTDKKQSDEYEAKADQLIQQAKDLRAEADSERDKEEKNSLLKKANSKELEAVTYYDKAADLYVDAAFGDQQKSIAQNESTMSSEELMSKSEALRDQSSTLMNESVAHRDSALLAKGEDKIEMIQRAESKEKQANTLAVVANEYQKSANAQAEVEQKQEEEESLLANLSSDDVDRLKTTDEYKDYFDAENEKNLLKIQKAEKEGEREGFRNIVLQQTQDLKELENKKKEAKDKQEENLIDDQITTLEDAIIVNEEKVEELSGEIESLEELIRSVEQEQENLIVSLPTSDQDDVVAIMLSDYDKTPIAKKTTITFGDLISSNFEVPDKVENDLIVMDQSITYSDENPIPLNPKYPDGLIYKVQVGAFSKPIPNDVFSGFAPISGEQVGDGDLVRYRVGYFVKWNNANDAKNEIRGFGYSDAFVVAIYNGERISLSEARNLETTAGTELLATNTNIQNTNENTEAVETSNNSTDQSSSNNSSTEDNTSGQNETNENINNGNNDVVVNLGDGAAETNDADKIEGLFFTVQLGAFSKPIQATDVYNISPLVTKFIGNLYKYSTGIYRSVDEAVIRKNEVVALGNTDAFVTVYYNGERITVAKAQQLIEEQGEDVFASAEDGQLKQLSPNNNVSQPVETPIEIVETQEEGVYYVDLGTYQGEIPTDLANAMLMVPEYTIQVAPQSEGRKSYYVGYFDNPEDAEKVIELYNSKGIGNLSVGANPPETERSGPTASPGVTYRVYLGNYQGEVPASRGIVFVDLKDEGVEKVIEDDGSETYYAAKKDLYVEAEAVKKKFTSRGVNIAEIKAFKDGVEISLEEAKVLTNE</sequence>
<feature type="region of interest" description="Disordered" evidence="2">
    <location>
        <begin position="1641"/>
        <end position="1671"/>
    </location>
</feature>